<protein>
    <submittedName>
        <fullName evidence="2">Pilus assembly protein CpaE</fullName>
    </submittedName>
</protein>
<dbReference type="PANTHER" id="PTHR43384:SF13">
    <property type="entry name" value="SLR0110 PROTEIN"/>
    <property type="match status" value="1"/>
</dbReference>
<feature type="domain" description="AAA" evidence="1">
    <location>
        <begin position="144"/>
        <end position="305"/>
    </location>
</feature>
<evidence type="ECO:0000313" key="3">
    <source>
        <dbReference type="Proteomes" id="UP001296993"/>
    </source>
</evidence>
<dbReference type="Proteomes" id="UP001296993">
    <property type="component" value="Unassembled WGS sequence"/>
</dbReference>
<evidence type="ECO:0000259" key="1">
    <source>
        <dbReference type="Pfam" id="PF13614"/>
    </source>
</evidence>
<name>A0ABS4X8Q7_9MICC</name>
<dbReference type="Gene3D" id="3.40.50.300">
    <property type="entry name" value="P-loop containing nucleotide triphosphate hydrolases"/>
    <property type="match status" value="1"/>
</dbReference>
<reference evidence="2 3" key="1">
    <citation type="submission" date="2021-03" db="EMBL/GenBank/DDBJ databases">
        <title>Sequencing the genomes of 1000 actinobacteria strains.</title>
        <authorList>
            <person name="Klenk H.-P."/>
        </authorList>
    </citation>
    <scope>NUCLEOTIDE SEQUENCE [LARGE SCALE GENOMIC DNA]</scope>
    <source>
        <strain evidence="2 3">DSM 15797</strain>
    </source>
</reference>
<proteinExistence type="predicted"/>
<dbReference type="InterPro" id="IPR027417">
    <property type="entry name" value="P-loop_NTPase"/>
</dbReference>
<dbReference type="PANTHER" id="PTHR43384">
    <property type="entry name" value="SEPTUM SITE-DETERMINING PROTEIN MIND HOMOLOG, CHLOROPLASTIC-RELATED"/>
    <property type="match status" value="1"/>
</dbReference>
<dbReference type="Gene3D" id="3.40.50.2300">
    <property type="match status" value="1"/>
</dbReference>
<evidence type="ECO:0000313" key="2">
    <source>
        <dbReference type="EMBL" id="MBP2384844.1"/>
    </source>
</evidence>
<gene>
    <name evidence="2" type="ORF">JOF47_000355</name>
</gene>
<dbReference type="EMBL" id="JAGIOF010000001">
    <property type="protein sequence ID" value="MBP2384844.1"/>
    <property type="molecule type" value="Genomic_DNA"/>
</dbReference>
<dbReference type="InterPro" id="IPR025669">
    <property type="entry name" value="AAA_dom"/>
</dbReference>
<dbReference type="InterPro" id="IPR050625">
    <property type="entry name" value="ParA/MinD_ATPase"/>
</dbReference>
<dbReference type="SUPFAM" id="SSF52540">
    <property type="entry name" value="P-loop containing nucleoside triphosphate hydrolases"/>
    <property type="match status" value="1"/>
</dbReference>
<accession>A0ABS4X8Q7</accession>
<keyword evidence="3" id="KW-1185">Reference proteome</keyword>
<comment type="caution">
    <text evidence="2">The sequence shown here is derived from an EMBL/GenBank/DDBJ whole genome shotgun (WGS) entry which is preliminary data.</text>
</comment>
<organism evidence="2 3">
    <name type="scientific">Paeniglutamicibacter kerguelensis</name>
    <dbReference type="NCBI Taxonomy" id="254788"/>
    <lineage>
        <taxon>Bacteria</taxon>
        <taxon>Bacillati</taxon>
        <taxon>Actinomycetota</taxon>
        <taxon>Actinomycetes</taxon>
        <taxon>Micrococcales</taxon>
        <taxon>Micrococcaceae</taxon>
        <taxon>Paeniglutamicibacter</taxon>
    </lineage>
</organism>
<dbReference type="RefSeq" id="WP_209995557.1">
    <property type="nucleotide sequence ID" value="NZ_BAAAJY010000006.1"/>
</dbReference>
<dbReference type="Pfam" id="PF13614">
    <property type="entry name" value="AAA_31"/>
    <property type="match status" value="1"/>
</dbReference>
<sequence>MSRFLLLTDLPDFEKVAQLAIDGSLPGNLQRVPAAAAQLTPEELLLRSLGEPTDVLLLGPDVNRNTAMDLATAMDLLHPDISVVLTAPADSDLVMTAMRAGIRDIADPGSEPGQLRILLERNCLTADSRRRQSGDGKSDRQRGRVIAVLSPKGGVGKTTVATNLAVGLTKFAPMGVVILDLDLQFGDVATALNLEPEHTITDAVFGAAAQDSMVLKAYLSVGGSGVYALCGPKNPADADLITPDQVAILVSQLAAEFQYVVLDTAPGLGEHLLAALEMATDAVWVCGMDVPSVRGMNNGLAVLRELQLVPEGRHVVLNFADKRNGLTVQDIELSIGLPIDAVVPVSRAVSLSTNKGVPLLAEKTKGPAWRNLDKFAQRFDPGSKDALRKSAHRREVLQ</sequence>